<feature type="domain" description="DUF11" evidence="3">
    <location>
        <begin position="1061"/>
        <end position="1173"/>
    </location>
</feature>
<keyword evidence="5" id="KW-1185">Reference proteome</keyword>
<dbReference type="InterPro" id="IPR011042">
    <property type="entry name" value="6-blade_b-propeller_TolB-like"/>
</dbReference>
<dbReference type="EMBL" id="BJYY01000007">
    <property type="protein sequence ID" value="GEO33297.1"/>
    <property type="molecule type" value="Genomic_DNA"/>
</dbReference>
<sequence>MRRGASATARGLVWALLVSGCAAGTGSTTARSDVGPASGAGSVAAAAPTPGPTPGPTPAGDPTSAVTVPVPDPGEPRLAFTDDRDRLGMSEVRRRLSNGTHLYGADRLAASSLRPAFADVGSSVHTGELSSGESGTYAFVRTSGTNPGGDVLLVLDGAPAVAITCDSVVESHPVVLVQRSTLGWDVTVAFAADDGTGWDLWVSHTPAGTAPSCVSPRARVTDHPADDLWPAWLPDRRSLVFSSTRDDPLGDLYTVQVTPPRPGPGGAPPTETALRRVTDGAAAETQPAATSLYVTGTDETWVVFTTTQYRPDGSLAYVPLRPAPDMPTVAPLWAEPTDPATQSPSAPQSSEAQWSPGSTELLFTTTRDDPHGDVFLTAVRADGEGRTDRSRLIGMQPRDVTPVAAVPGLSESHGAWLERFATPTPTPAPPTDRDPVEYADIGFTFDAHVADVSDVVARDGSGRRTIGSTVVRGGTYTFDDAGPGYSPDGRRVAWAAKVPVGDRGAFEGRQIVVAAADGSGAVPLTTDRAVRDMDVDPVWSPDGARIAFVRYRSSGRLDHHPPEVWVATVATGVIERVSAPAPAGKVRHDVDPSWSPDGRRLVISRQDVQVVDASVALSTDVTRVAPGGTVALTVTVGAAPGPAPVRVDVSVDSHLTLPPTLPAGCERGSGGVVCQVQQAAQPGVDIVIPLTASRTGTFSVEATTRTDGTDPDPADDVAAVSGTVVRDPVVTLSLDAERVDPGTDVEATIELAEVDGPVDVTVVLPFEDFLTEALDPEVPYPPDGCELLPAGSTPDRFECTLRGVDGRASTPELVVNASGAGEHDVVATATPAGGRPVTSDPVSLDVLDASGDSEEDPPPVVDAGFHHLGGAPPARHRTSATPVLAALAAPAGHGAAVTAAVTTVRTSATTRAAPTAHPGTPQVWVVSAEDGSEEVDLGQTGRSPAWSPDGSRLVVERDGALHVITLADAGADGPDVPEAVTDATQVTGLAAGGATPSRPVLSVTEDPAWSPDGTEIALAGQPAGQPDQRGVYAVAPDGTGLREVAQQRGPETEPAYQPYADLVVTLTADPPAVEVGSTTTLTVAVTNAGPGTAADVRVGADLPAGLTAETEASGLCTVTAASVLCEVPGPLPRGAGVAHQVVVRGRVEGSRTATASAASGVIERDTADNRAATVVVVGPVRADVSVDVALGPGPEPVRAWRGGQPVTATLTVSNAGPAPATDVRLTVGFPDFVTVTAMTGCTAPPTACALGSVAPGGTTTVTATLGLPVPEPPPAPPAPQPPPPVDDGPVAEVTGPVTARVGTATTDPVAANDADEATMVLHTPSVRLLPRVAKPGTVVLAYGQNFPPGGSAQLSWSKGINASTGPVDVEDDGTFRYPVPVVRRDQLGDRSLVAAPAPGSPPAASFGPVRGPMLVVPRSTGMSSPAEILGRG</sequence>
<dbReference type="NCBIfam" id="TIGR01451">
    <property type="entry name" value="B_ant_repeat"/>
    <property type="match status" value="1"/>
</dbReference>
<feature type="compositionally biased region" description="Pro residues" evidence="2">
    <location>
        <begin position="49"/>
        <end position="59"/>
    </location>
</feature>
<feature type="region of interest" description="Disordered" evidence="2">
    <location>
        <begin position="335"/>
        <end position="355"/>
    </location>
</feature>
<evidence type="ECO:0000313" key="4">
    <source>
        <dbReference type="EMBL" id="GEO33297.1"/>
    </source>
</evidence>
<feature type="compositionally biased region" description="Low complexity" evidence="2">
    <location>
        <begin position="32"/>
        <end position="48"/>
    </location>
</feature>
<feature type="region of interest" description="Disordered" evidence="2">
    <location>
        <begin position="25"/>
        <end position="86"/>
    </location>
</feature>
<dbReference type="PROSITE" id="PS51257">
    <property type="entry name" value="PROKAR_LIPOPROTEIN"/>
    <property type="match status" value="1"/>
</dbReference>
<dbReference type="InterPro" id="IPR001434">
    <property type="entry name" value="OmcB-like_DUF11"/>
</dbReference>
<dbReference type="Pfam" id="PF01345">
    <property type="entry name" value="DUF11"/>
    <property type="match status" value="2"/>
</dbReference>
<dbReference type="PANTHER" id="PTHR36842">
    <property type="entry name" value="PROTEIN TOLB HOMOLOG"/>
    <property type="match status" value="1"/>
</dbReference>
<dbReference type="PANTHER" id="PTHR36842:SF1">
    <property type="entry name" value="PROTEIN TOLB"/>
    <property type="match status" value="1"/>
</dbReference>
<protein>
    <recommendedName>
        <fullName evidence="3">DUF11 domain-containing protein</fullName>
    </recommendedName>
</protein>
<evidence type="ECO:0000256" key="1">
    <source>
        <dbReference type="ARBA" id="ARBA00009820"/>
    </source>
</evidence>
<evidence type="ECO:0000256" key="2">
    <source>
        <dbReference type="SAM" id="MobiDB-lite"/>
    </source>
</evidence>
<proteinExistence type="inferred from homology"/>
<accession>A0A512DA95</accession>
<evidence type="ECO:0000313" key="5">
    <source>
        <dbReference type="Proteomes" id="UP000321181"/>
    </source>
</evidence>
<comment type="caution">
    <text evidence="4">The sequence shown here is derived from an EMBL/GenBank/DDBJ whole genome shotgun (WGS) entry which is preliminary data.</text>
</comment>
<feature type="compositionally biased region" description="Pro residues" evidence="2">
    <location>
        <begin position="1269"/>
        <end position="1286"/>
    </location>
</feature>
<evidence type="ECO:0000259" key="3">
    <source>
        <dbReference type="Pfam" id="PF01345"/>
    </source>
</evidence>
<dbReference type="InterPro" id="IPR011659">
    <property type="entry name" value="WD40"/>
</dbReference>
<feature type="region of interest" description="Disordered" evidence="2">
    <location>
        <begin position="1267"/>
        <end position="1293"/>
    </location>
</feature>
<dbReference type="InterPro" id="IPR047589">
    <property type="entry name" value="DUF11_rpt"/>
</dbReference>
<name>A0A512DA95_9CELL</name>
<feature type="domain" description="DUF11" evidence="3">
    <location>
        <begin position="1203"/>
        <end position="1318"/>
    </location>
</feature>
<dbReference type="Proteomes" id="UP000321181">
    <property type="component" value="Unassembled WGS sequence"/>
</dbReference>
<dbReference type="Gene3D" id="2.120.10.30">
    <property type="entry name" value="TolB, C-terminal domain"/>
    <property type="match status" value="3"/>
</dbReference>
<dbReference type="SUPFAM" id="SSF82171">
    <property type="entry name" value="DPP6 N-terminal domain-like"/>
    <property type="match status" value="2"/>
</dbReference>
<dbReference type="Pfam" id="PF07676">
    <property type="entry name" value="PD40"/>
    <property type="match status" value="5"/>
</dbReference>
<gene>
    <name evidence="4" type="ORF">CAE01nite_10220</name>
</gene>
<comment type="similarity">
    <text evidence="1">Belongs to the TolB family.</text>
</comment>
<feature type="compositionally biased region" description="Low complexity" evidence="2">
    <location>
        <begin position="339"/>
        <end position="355"/>
    </location>
</feature>
<reference evidence="4 5" key="1">
    <citation type="submission" date="2019-07" db="EMBL/GenBank/DDBJ databases">
        <title>Whole genome shotgun sequence of Cellulomonas aerilata NBRC 106308.</title>
        <authorList>
            <person name="Hosoyama A."/>
            <person name="Uohara A."/>
            <person name="Ohji S."/>
            <person name="Ichikawa N."/>
        </authorList>
    </citation>
    <scope>NUCLEOTIDE SEQUENCE [LARGE SCALE GENOMIC DNA]</scope>
    <source>
        <strain evidence="4 5">NBRC 106308</strain>
    </source>
</reference>
<organism evidence="4 5">
    <name type="scientific">Cellulomonas aerilata</name>
    <dbReference type="NCBI Taxonomy" id="515326"/>
    <lineage>
        <taxon>Bacteria</taxon>
        <taxon>Bacillati</taxon>
        <taxon>Actinomycetota</taxon>
        <taxon>Actinomycetes</taxon>
        <taxon>Micrococcales</taxon>
        <taxon>Cellulomonadaceae</taxon>
        <taxon>Cellulomonas</taxon>
    </lineage>
</organism>